<dbReference type="RefSeq" id="WP_045973007.1">
    <property type="nucleotide sequence ID" value="NZ_CAWMED010000001.1"/>
</dbReference>
<dbReference type="Pfam" id="PF04077">
    <property type="entry name" value="DsrH"/>
    <property type="match status" value="1"/>
</dbReference>
<sequence length="95" mass="10705">MLYTVSRSPYHADFSAMLGLVSDRDDVLLIQNGVLLSMNNNRYLAELLGTGAGIYVLREDLDARGLIEQISDRVIVIDYKGFVSLTVKHQQNFAW</sequence>
<dbReference type="KEGG" id="xdo:XDD1_3652"/>
<dbReference type="STRING" id="351671.XDD1_3652"/>
<comment type="function">
    <text evidence="3">Part of a sulfur-relay system required for 2-thiolation of 5-methylaminomethyl-2-thiouridine (mnm(5)s(2)U) at tRNA wobble positions.</text>
</comment>
<dbReference type="InterPro" id="IPR027396">
    <property type="entry name" value="DsrEFH-like"/>
</dbReference>
<gene>
    <name evidence="3 4" type="primary">tusB</name>
    <name evidence="5" type="ORF">LY16_01957</name>
    <name evidence="4" type="ORF">XDD1_3652</name>
</gene>
<accession>A0A068QWF4</accession>
<dbReference type="GO" id="GO:1990228">
    <property type="term" value="C:sulfurtransferase complex"/>
    <property type="evidence" value="ECO:0007669"/>
    <property type="project" value="TreeGrafter"/>
</dbReference>
<dbReference type="InterPro" id="IPR023526">
    <property type="entry name" value="Sulphur_relay_TusB"/>
</dbReference>
<organism evidence="4 6">
    <name type="scientific">Xenorhabdus doucetiae</name>
    <dbReference type="NCBI Taxonomy" id="351671"/>
    <lineage>
        <taxon>Bacteria</taxon>
        <taxon>Pseudomonadati</taxon>
        <taxon>Pseudomonadota</taxon>
        <taxon>Gammaproteobacteria</taxon>
        <taxon>Enterobacterales</taxon>
        <taxon>Morganellaceae</taxon>
        <taxon>Xenorhabdus</taxon>
    </lineage>
</organism>
<keyword evidence="7" id="KW-1185">Reference proteome</keyword>
<evidence type="ECO:0000256" key="1">
    <source>
        <dbReference type="ARBA" id="ARBA00022490"/>
    </source>
</evidence>
<protein>
    <recommendedName>
        <fullName evidence="3">Protein TusB</fullName>
    </recommendedName>
    <alternativeName>
        <fullName evidence="3">tRNA 2-thiouridine synthesizing protein B</fullName>
    </alternativeName>
</protein>
<dbReference type="AlphaFoldDB" id="A0A068QWF4"/>
<evidence type="ECO:0000313" key="7">
    <source>
        <dbReference type="Proteomes" id="UP000324170"/>
    </source>
</evidence>
<keyword evidence="1 3" id="KW-0963">Cytoplasm</keyword>
<dbReference type="InterPro" id="IPR007215">
    <property type="entry name" value="Sulphur_relay_TusB/DsrH"/>
</dbReference>
<dbReference type="Proteomes" id="UP000324170">
    <property type="component" value="Unassembled WGS sequence"/>
</dbReference>
<dbReference type="NCBIfam" id="NF010035">
    <property type="entry name" value="PRK13510.1"/>
    <property type="match status" value="1"/>
</dbReference>
<evidence type="ECO:0000313" key="6">
    <source>
        <dbReference type="Proteomes" id="UP000032721"/>
    </source>
</evidence>
<comment type="subcellular location">
    <subcellularLocation>
        <location evidence="3">Cytoplasm</location>
    </subcellularLocation>
</comment>
<proteinExistence type="inferred from homology"/>
<comment type="similarity">
    <text evidence="3">Belongs to the DsrH/TusB family.</text>
</comment>
<dbReference type="SUPFAM" id="SSF75169">
    <property type="entry name" value="DsrEFH-like"/>
    <property type="match status" value="1"/>
</dbReference>
<evidence type="ECO:0000313" key="5">
    <source>
        <dbReference type="EMBL" id="TYP05813.1"/>
    </source>
</evidence>
<dbReference type="Gene3D" id="3.40.1260.10">
    <property type="entry name" value="DsrEFH-like"/>
    <property type="match status" value="1"/>
</dbReference>
<dbReference type="HAMAP" id="MF_01564">
    <property type="entry name" value="Thiourid_synth_B"/>
    <property type="match status" value="1"/>
</dbReference>
<dbReference type="PANTHER" id="PTHR37526">
    <property type="entry name" value="PROTEIN TUSB"/>
    <property type="match status" value="1"/>
</dbReference>
<dbReference type="PANTHER" id="PTHR37526:SF1">
    <property type="entry name" value="PROTEIN TUSB"/>
    <property type="match status" value="1"/>
</dbReference>
<reference evidence="4 6" key="1">
    <citation type="submission" date="2013-07" db="EMBL/GenBank/DDBJ databases">
        <authorList>
            <person name="Genoscope - CEA"/>
        </authorList>
    </citation>
    <scope>NUCLEOTIDE SEQUENCE [LARGE SCALE GENOMIC DNA]</scope>
    <source>
        <strain evidence="4">FRM16</strain>
        <strain evidence="6">FRM16 / DSM 17909</strain>
    </source>
</reference>
<name>A0A068QWF4_9GAMM</name>
<dbReference type="GO" id="GO:0002143">
    <property type="term" value="P:tRNA wobble position uridine thiolation"/>
    <property type="evidence" value="ECO:0007669"/>
    <property type="project" value="InterPro"/>
</dbReference>
<dbReference type="NCBIfam" id="TIGR03011">
    <property type="entry name" value="sulf_tusB_dsrH"/>
    <property type="match status" value="1"/>
</dbReference>
<evidence type="ECO:0000256" key="2">
    <source>
        <dbReference type="ARBA" id="ARBA00022694"/>
    </source>
</evidence>
<dbReference type="EMBL" id="FO704550">
    <property type="protein sequence ID" value="CDG19337.1"/>
    <property type="molecule type" value="Genomic_DNA"/>
</dbReference>
<evidence type="ECO:0000313" key="4">
    <source>
        <dbReference type="EMBL" id="CDG19337.1"/>
    </source>
</evidence>
<dbReference type="HOGENOM" id="CLU_166087_2_1_6"/>
<dbReference type="EMBL" id="VNHN01000028">
    <property type="protein sequence ID" value="TYP05813.1"/>
    <property type="molecule type" value="Genomic_DNA"/>
</dbReference>
<comment type="subunit">
    <text evidence="3">Heterohexamer, formed by a dimer of trimers. The hexameric TusBCD complex contains 2 copies each of TusB, TusC and TusD. The TusBCD complex interacts with TusE.</text>
</comment>
<evidence type="ECO:0000256" key="3">
    <source>
        <dbReference type="HAMAP-Rule" id="MF_01564"/>
    </source>
</evidence>
<keyword evidence="2 3" id="KW-0819">tRNA processing</keyword>
<reference evidence="5 7" key="2">
    <citation type="submission" date="2019-07" db="EMBL/GenBank/DDBJ databases">
        <title>Genomic Encyclopedia of Type Strains, Phase I: the one thousand microbial genomes (KMG-I) project.</title>
        <authorList>
            <person name="Kyrpides N."/>
        </authorList>
    </citation>
    <scope>NUCLEOTIDE SEQUENCE [LARGE SCALE GENOMIC DNA]</scope>
    <source>
        <strain evidence="5 7">DSM 17909</strain>
    </source>
</reference>
<dbReference type="Proteomes" id="UP000032721">
    <property type="component" value="Chromosome"/>
</dbReference>
<dbReference type="OrthoDB" id="9795117at2"/>